<proteinExistence type="predicted"/>
<evidence type="ECO:0000313" key="2">
    <source>
        <dbReference type="Proteomes" id="UP001239169"/>
    </source>
</evidence>
<keyword evidence="2" id="KW-1185">Reference proteome</keyword>
<evidence type="ECO:0000313" key="1">
    <source>
        <dbReference type="EMBL" id="WGX75474.1"/>
    </source>
</evidence>
<organism evidence="1 2">
    <name type="scientific">Paraclostridium bifermentans</name>
    <name type="common">Clostridium bifermentans</name>
    <dbReference type="NCBI Taxonomy" id="1490"/>
    <lineage>
        <taxon>Bacteria</taxon>
        <taxon>Bacillati</taxon>
        <taxon>Bacillota</taxon>
        <taxon>Clostridia</taxon>
        <taxon>Peptostreptococcales</taxon>
        <taxon>Peptostreptococcaceae</taxon>
        <taxon>Paraclostridium</taxon>
    </lineage>
</organism>
<gene>
    <name evidence="1" type="ORF">QJS64_16035</name>
</gene>
<reference evidence="1 2" key="1">
    <citation type="submission" date="2023-04" db="EMBL/GenBank/DDBJ databases">
        <title>Bacteria Genome Submission.</title>
        <authorList>
            <person name="Isaac P."/>
        </authorList>
    </citation>
    <scope>NUCLEOTIDE SEQUENCE [LARGE SCALE GENOMIC DNA]</scope>
    <source>
        <strain evidence="1 2">SampleS7P1</strain>
    </source>
</reference>
<dbReference type="EMBL" id="CP124685">
    <property type="protein sequence ID" value="WGX75474.1"/>
    <property type="molecule type" value="Genomic_DNA"/>
</dbReference>
<name>A0ABY8R1Q9_PARBF</name>
<dbReference type="Proteomes" id="UP001239169">
    <property type="component" value="Chromosome"/>
</dbReference>
<protein>
    <submittedName>
        <fullName evidence="1">Uncharacterized protein</fullName>
    </submittedName>
</protein>
<sequence>MNIKRTSKNVTTIITCVIIHKDMVSLEINEHFYIYCTVYINVPDRYMYFVARVNNMTYKI</sequence>
<accession>A0ABY8R1Q9</accession>